<evidence type="ECO:0000259" key="8">
    <source>
        <dbReference type="Pfam" id="PF09454"/>
    </source>
</evidence>
<feature type="compositionally biased region" description="Polar residues" evidence="6">
    <location>
        <begin position="761"/>
        <end position="775"/>
    </location>
</feature>
<gene>
    <name evidence="9" type="ORF">IMSHALPRED_001616</name>
</gene>
<dbReference type="GO" id="GO:0005737">
    <property type="term" value="C:cytoplasm"/>
    <property type="evidence" value="ECO:0007669"/>
    <property type="project" value="TreeGrafter"/>
</dbReference>
<feature type="chain" id="PRO_5034171024" description="Indoleamine 2,3-dioxygenase" evidence="7">
    <location>
        <begin position="22"/>
        <end position="1071"/>
    </location>
</feature>
<dbReference type="FunFam" id="1.20.58.480:FF:000004">
    <property type="entry name" value="Indoleamine 2,3-dioxygenase subfamily"/>
    <property type="match status" value="1"/>
</dbReference>
<dbReference type="Pfam" id="PF09454">
    <property type="entry name" value="Vps23_core"/>
    <property type="match status" value="1"/>
</dbReference>
<dbReference type="GO" id="GO:0046872">
    <property type="term" value="F:metal ion binding"/>
    <property type="evidence" value="ECO:0007669"/>
    <property type="project" value="UniProtKB-UniRule"/>
</dbReference>
<feature type="compositionally biased region" description="Pro residues" evidence="6">
    <location>
        <begin position="701"/>
        <end position="710"/>
    </location>
</feature>
<feature type="compositionally biased region" description="Polar residues" evidence="6">
    <location>
        <begin position="465"/>
        <end position="476"/>
    </location>
</feature>
<dbReference type="PANTHER" id="PTHR28657">
    <property type="entry name" value="INDOLEAMINE 2,3-DIOXYGENASE"/>
    <property type="match status" value="1"/>
</dbReference>
<comment type="function">
    <text evidence="5">Produces N-formyl-kynurenine through the oxidation of tryptophan.</text>
</comment>
<feature type="signal peptide" evidence="7">
    <location>
        <begin position="1"/>
        <end position="21"/>
    </location>
</feature>
<feature type="compositionally biased region" description="Polar residues" evidence="6">
    <location>
        <begin position="791"/>
        <end position="866"/>
    </location>
</feature>
<accession>A0A8H3J2Y1</accession>
<evidence type="ECO:0000256" key="1">
    <source>
        <dbReference type="ARBA" id="ARBA00007119"/>
    </source>
</evidence>
<feature type="domain" description="SB" evidence="8">
    <location>
        <begin position="1023"/>
        <end position="1068"/>
    </location>
</feature>
<dbReference type="Pfam" id="PF01231">
    <property type="entry name" value="IDO"/>
    <property type="match status" value="1"/>
</dbReference>
<dbReference type="GO" id="GO:0034354">
    <property type="term" value="P:'de novo' NAD+ biosynthetic process from L-tryptophan"/>
    <property type="evidence" value="ECO:0007669"/>
    <property type="project" value="TreeGrafter"/>
</dbReference>
<feature type="compositionally biased region" description="Polar residues" evidence="6">
    <location>
        <begin position="573"/>
        <end position="589"/>
    </location>
</feature>
<evidence type="ECO:0000256" key="4">
    <source>
        <dbReference type="PIRSR" id="PIRSR600898-1"/>
    </source>
</evidence>
<dbReference type="OrthoDB" id="540174at2759"/>
<comment type="caution">
    <text evidence="9">The sequence shown here is derived from an EMBL/GenBank/DDBJ whole genome shotgun (WGS) entry which is preliminary data.</text>
</comment>
<dbReference type="Gene3D" id="1.20.58.480">
    <property type="match status" value="1"/>
</dbReference>
<dbReference type="GO" id="GO:0033754">
    <property type="term" value="F:indoleamine 2,3-dioxygenase activity"/>
    <property type="evidence" value="ECO:0007669"/>
    <property type="project" value="UniProtKB-EC"/>
</dbReference>
<feature type="region of interest" description="Disordered" evidence="6">
    <location>
        <begin position="686"/>
        <end position="936"/>
    </location>
</feature>
<dbReference type="GO" id="GO:0019441">
    <property type="term" value="P:L-tryptophan catabolic process to kynurenine"/>
    <property type="evidence" value="ECO:0007669"/>
    <property type="project" value="UniProtKB-UniRule"/>
</dbReference>
<dbReference type="SUPFAM" id="SSF140959">
    <property type="entry name" value="Indolic compounds 2,3-dioxygenase-like"/>
    <property type="match status" value="1"/>
</dbReference>
<keyword evidence="5" id="KW-0223">Dioxygenase</keyword>
<evidence type="ECO:0000256" key="6">
    <source>
        <dbReference type="SAM" id="MobiDB-lite"/>
    </source>
</evidence>
<evidence type="ECO:0000313" key="10">
    <source>
        <dbReference type="Proteomes" id="UP000664534"/>
    </source>
</evidence>
<feature type="compositionally biased region" description="Polar residues" evidence="6">
    <location>
        <begin position="719"/>
        <end position="728"/>
    </location>
</feature>
<keyword evidence="4 5" id="KW-0349">Heme</keyword>
<evidence type="ECO:0000256" key="3">
    <source>
        <dbReference type="ARBA" id="ARBA00023004"/>
    </source>
</evidence>
<dbReference type="EMBL" id="CAJPDT010000123">
    <property type="protein sequence ID" value="CAF9939747.1"/>
    <property type="molecule type" value="Genomic_DNA"/>
</dbReference>
<proteinExistence type="inferred from homology"/>
<comment type="catalytic activity">
    <reaction evidence="5">
        <text>L-tryptophan + O2 = N-formyl-L-kynurenine</text>
        <dbReference type="Rhea" id="RHEA:24536"/>
        <dbReference type="ChEBI" id="CHEBI:15379"/>
        <dbReference type="ChEBI" id="CHEBI:57912"/>
        <dbReference type="ChEBI" id="CHEBI:58629"/>
    </reaction>
</comment>
<evidence type="ECO:0000256" key="2">
    <source>
        <dbReference type="ARBA" id="ARBA00022723"/>
    </source>
</evidence>
<evidence type="ECO:0000256" key="5">
    <source>
        <dbReference type="RuleBase" id="RU369119"/>
    </source>
</evidence>
<dbReference type="InterPro" id="IPR017916">
    <property type="entry name" value="SB_dom"/>
</dbReference>
<dbReference type="EC" id="1.13.11.52" evidence="5"/>
<name>A0A8H3J2Y1_9LECA</name>
<feature type="binding site" description="proximal binding residue" evidence="4">
    <location>
        <position position="547"/>
    </location>
    <ligand>
        <name>heme b</name>
        <dbReference type="ChEBI" id="CHEBI:60344"/>
    </ligand>
    <ligandPart>
        <name>Fe</name>
        <dbReference type="ChEBI" id="CHEBI:18248"/>
    </ligandPart>
</feature>
<keyword evidence="2 4" id="KW-0479">Metal-binding</keyword>
<feature type="compositionally biased region" description="Pro residues" evidence="6">
    <location>
        <begin position="923"/>
        <end position="933"/>
    </location>
</feature>
<dbReference type="InterPro" id="IPR037217">
    <property type="entry name" value="Trp/Indoleamine_2_3_dOase-like"/>
</dbReference>
<keyword evidence="10" id="KW-1185">Reference proteome</keyword>
<dbReference type="GO" id="GO:0020037">
    <property type="term" value="F:heme binding"/>
    <property type="evidence" value="ECO:0007669"/>
    <property type="project" value="UniProtKB-UniRule"/>
</dbReference>
<dbReference type="InterPro" id="IPR000898">
    <property type="entry name" value="Indolamine_dOase"/>
</dbReference>
<evidence type="ECO:0000256" key="7">
    <source>
        <dbReference type="SAM" id="SignalP"/>
    </source>
</evidence>
<reference evidence="9" key="1">
    <citation type="submission" date="2021-03" db="EMBL/GenBank/DDBJ databases">
        <authorList>
            <person name="Tagirdzhanova G."/>
        </authorList>
    </citation>
    <scope>NUCLEOTIDE SEQUENCE</scope>
</reference>
<dbReference type="PANTHER" id="PTHR28657:SF5">
    <property type="entry name" value="INDOLEAMINE 2,3-DIOXYGENASE"/>
    <property type="match status" value="1"/>
</dbReference>
<feature type="region of interest" description="Disordered" evidence="6">
    <location>
        <begin position="464"/>
        <end position="490"/>
    </location>
</feature>
<keyword evidence="7" id="KW-0732">Signal</keyword>
<comment type="similarity">
    <text evidence="1 5">Belongs to the indoleamine 2,3-dioxygenase family.</text>
</comment>
<sequence length="1071" mass="117739">MQHFGRLWLAVLLKYWTVTLAAPPTIASNTTIGLDLLANHTALPDLPPDPYQIRVPDTPTSLILHNFGSALQRIQVLDILFQGQSAVISGLVASNGNAPIERLAFTFWSGELYMKIEPSRGRRMKWLMLAQAFEGIVQFMEEFGWMAVKLMVLDDAEGPVGTGVLVYYRPRAVGSNGTSTSMLPPVPSLDDYDISEYGFLPTTFPLEVLPDPYYRKWEAIVSNLQALLLSKRLRHVIEDLDITTASRLRSPAEWRRAYVLLSFMTHAYIWGGDKPAERVPPSLSIPFIEVCAYLELPTVATYAGVCLWNFKPIFPDEPIDTLDNLSTLATFTGSLDESWFYLVSVAIESRGGPTIPLMLAAIEAARVNDSRTVTDCLHAFAERLDELGTLLTRMYENCDPHVFYHRIRPFLAGSKNMADAGLPNGVAFDTGVRDAPYRQYGGGSNAQSSLIQFFDIVLGVEHRPTGTQKSSDSSTESEAEGPTAPPSRHNFIHEMRSYMPGPHRRFLAHVSSVANVREYVEAHKSNRSLSMAYDACLAMVRALRDKHIQMVSRYIIVKSRESRSHSRSLSPRNAPNQPQPLNLANSHTLSKNEKPGSRKLRGTGGTSLIPFLKQARDETGEPAIDAWARRILSNGSAESRTAAPFASLGKLGENADGEVEIRSNLNDFLSILQAIFAQEPPVIAKQEQHLRQKPASQQNGAPPPIPPLPPELGRLDNGTRLSQPSAGQQPPPPPPKSFDARGPPNAQVNGPSPLPPLSVRPESQYSGPHKAQQNGYARAAPPLPRQAPQRGSSLQHNNDAYSTSNRASHSSIQQPWLDNISPISPGSGQHTFPSDQASTSQLQYSQQGPRPSPNVQYQNEHSPTYQDRTRRPPSQPSNQQPSAQAYQSQRRPLQQPPQPPKPKAPEDLLTSPFESALPAQPTNVPPPPIPPNPQKDALLSAFSQTLTQQIHSSHAYNLSALPPLHAQQAALTQTLNAVNREISQLDDLEALLSSNENILHQAMRDADKVLEDAKRRTVPNVDEVLVAPTVVAGQLYQSVAEEKAIEESRGVLGKALDKGRIGGGVWAKVRE</sequence>
<dbReference type="Proteomes" id="UP000664534">
    <property type="component" value="Unassembled WGS sequence"/>
</dbReference>
<keyword evidence="3 4" id="KW-0408">Iron</keyword>
<evidence type="ECO:0000313" key="9">
    <source>
        <dbReference type="EMBL" id="CAF9939747.1"/>
    </source>
</evidence>
<organism evidence="9 10">
    <name type="scientific">Imshaugia aleurites</name>
    <dbReference type="NCBI Taxonomy" id="172621"/>
    <lineage>
        <taxon>Eukaryota</taxon>
        <taxon>Fungi</taxon>
        <taxon>Dikarya</taxon>
        <taxon>Ascomycota</taxon>
        <taxon>Pezizomycotina</taxon>
        <taxon>Lecanoromycetes</taxon>
        <taxon>OSLEUM clade</taxon>
        <taxon>Lecanoromycetidae</taxon>
        <taxon>Lecanorales</taxon>
        <taxon>Lecanorineae</taxon>
        <taxon>Parmeliaceae</taxon>
        <taxon>Imshaugia</taxon>
    </lineage>
</organism>
<dbReference type="AlphaFoldDB" id="A0A8H3J2Y1"/>
<protein>
    <recommendedName>
        <fullName evidence="5">Indoleamine 2,3-dioxygenase</fullName>
        <ecNumber evidence="5">1.13.11.52</ecNumber>
    </recommendedName>
</protein>
<feature type="region of interest" description="Disordered" evidence="6">
    <location>
        <begin position="561"/>
        <end position="611"/>
    </location>
</feature>
<feature type="compositionally biased region" description="Low complexity" evidence="6">
    <location>
        <begin position="876"/>
        <end position="893"/>
    </location>
</feature>
<keyword evidence="5" id="KW-0560">Oxidoreductase</keyword>
<dbReference type="PROSITE" id="PS00876">
    <property type="entry name" value="IDO_1"/>
    <property type="match status" value="1"/>
</dbReference>